<protein>
    <submittedName>
        <fullName evidence="1">Uncharacterized protein</fullName>
    </submittedName>
</protein>
<dbReference type="RefSeq" id="WP_109329842.1">
    <property type="nucleotide sequence ID" value="NZ_CP021354.1"/>
</dbReference>
<proteinExistence type="predicted"/>
<dbReference type="KEGG" id="roz:CBI38_14515"/>
<dbReference type="Proteomes" id="UP000245711">
    <property type="component" value="Chromosome"/>
</dbReference>
<reference evidence="1 2" key="1">
    <citation type="submission" date="2017-05" db="EMBL/GenBank/DDBJ databases">
        <title>Isolation of Rhodococcus sp. S2-17 biodegrading of BP-3.</title>
        <authorList>
            <person name="Lee Y."/>
            <person name="Kim K.H."/>
            <person name="Chun B.H."/>
            <person name="Jung H.S."/>
            <person name="Jeon C.O."/>
        </authorList>
    </citation>
    <scope>NUCLEOTIDE SEQUENCE [LARGE SCALE GENOMIC DNA]</scope>
    <source>
        <strain evidence="1 2">S2-17</strain>
    </source>
</reference>
<name>A0A2S2BVK6_9NOCA</name>
<evidence type="ECO:0000313" key="1">
    <source>
        <dbReference type="EMBL" id="AWK72599.1"/>
    </source>
</evidence>
<dbReference type="AlphaFoldDB" id="A0A2S2BVK6"/>
<dbReference type="OrthoDB" id="4474766at2"/>
<sequence length="107" mass="12501">MQTRPAVEPGEKYDAEWIRFWLGRCEWLERTHSLSSDGRWMAVFAIQWAPFGGAAAADLMERFGVERERFLELVLTALAPRSSDLQRIRAVKSRLRASLEHAWRRIE</sequence>
<accession>A0A2S2BVK6</accession>
<dbReference type="EMBL" id="CP021354">
    <property type="protein sequence ID" value="AWK72599.1"/>
    <property type="molecule type" value="Genomic_DNA"/>
</dbReference>
<keyword evidence="2" id="KW-1185">Reference proteome</keyword>
<evidence type="ECO:0000313" key="2">
    <source>
        <dbReference type="Proteomes" id="UP000245711"/>
    </source>
</evidence>
<organism evidence="1 2">
    <name type="scientific">Rhodococcus oxybenzonivorans</name>
    <dbReference type="NCBI Taxonomy" id="1990687"/>
    <lineage>
        <taxon>Bacteria</taxon>
        <taxon>Bacillati</taxon>
        <taxon>Actinomycetota</taxon>
        <taxon>Actinomycetes</taxon>
        <taxon>Mycobacteriales</taxon>
        <taxon>Nocardiaceae</taxon>
        <taxon>Rhodococcus</taxon>
    </lineage>
</organism>
<gene>
    <name evidence="1" type="ORF">CBI38_14515</name>
</gene>